<protein>
    <submittedName>
        <fullName evidence="1">Uncharacterized protein</fullName>
    </submittedName>
</protein>
<comment type="caution">
    <text evidence="1">The sequence shown here is derived from an EMBL/GenBank/DDBJ whole genome shotgun (WGS) entry which is preliminary data.</text>
</comment>
<evidence type="ECO:0000313" key="1">
    <source>
        <dbReference type="EMBL" id="KAJ8724558.1"/>
    </source>
</evidence>
<reference evidence="1" key="1">
    <citation type="submission" date="2023-03" db="EMBL/GenBank/DDBJ databases">
        <title>Chromosome-level genomes of two armyworms, Mythimna separata and Mythimna loreyi, provide insights into the biosynthesis and reception of sex pheromones.</title>
        <authorList>
            <person name="Zhao H."/>
        </authorList>
    </citation>
    <scope>NUCLEOTIDE SEQUENCE</scope>
    <source>
        <strain evidence="1">BeijingLab</strain>
    </source>
</reference>
<keyword evidence="2" id="KW-1185">Reference proteome</keyword>
<evidence type="ECO:0000313" key="2">
    <source>
        <dbReference type="Proteomes" id="UP001231649"/>
    </source>
</evidence>
<name>A0ACC2QXI9_9NEOP</name>
<dbReference type="EMBL" id="CM056784">
    <property type="protein sequence ID" value="KAJ8724558.1"/>
    <property type="molecule type" value="Genomic_DNA"/>
</dbReference>
<proteinExistence type="predicted"/>
<dbReference type="Proteomes" id="UP001231649">
    <property type="component" value="Chromosome 8"/>
</dbReference>
<organism evidence="1 2">
    <name type="scientific">Mythimna loreyi</name>
    <dbReference type="NCBI Taxonomy" id="667449"/>
    <lineage>
        <taxon>Eukaryota</taxon>
        <taxon>Metazoa</taxon>
        <taxon>Ecdysozoa</taxon>
        <taxon>Arthropoda</taxon>
        <taxon>Hexapoda</taxon>
        <taxon>Insecta</taxon>
        <taxon>Pterygota</taxon>
        <taxon>Neoptera</taxon>
        <taxon>Endopterygota</taxon>
        <taxon>Lepidoptera</taxon>
        <taxon>Glossata</taxon>
        <taxon>Ditrysia</taxon>
        <taxon>Noctuoidea</taxon>
        <taxon>Noctuidae</taxon>
        <taxon>Noctuinae</taxon>
        <taxon>Hadenini</taxon>
        <taxon>Mythimna</taxon>
    </lineage>
</organism>
<accession>A0ACC2QXI9</accession>
<gene>
    <name evidence="1" type="ORF">PYW08_016032</name>
</gene>
<sequence length="442" mass="51169">MLLLFCVYELKGKPYEIVNLNGKTVLLYQNYTFSKQGPSFRYQACSKKMKNCKARLTLNVDGSIKSAVTEHNHPPPRILQTGKPYEMIFLNGRTVLLYQKHTFSKRGPPFRLHFCSKKVTNNCKAKVVLDENGDIEYASIDHNHPPPNLIRSSRSDLLFSFPESTCKDIDRNSIYLLEVGSFSNESQTDENQQGNRLDDEHVLNVGANQMPTTTTLPLNVCRQRKANARKSYKSRVIVPKKTIKIKPMSNCCKLKCHENVNEETRMAIFNQYYGKDMTWQLQKQFIVSRVTEKPVARRYGNGKEQRMFTRDYTFLVNDIPVKVCKPFFLNTLAISGKVVHRSLTMVRKGMSLDDRRGRHPSANKTPEETKDTVRKHLAKMSQQCLQQKSQISSSPEITKLYSKYLSFCEKECIPKNIVAKYWLYRRIMKTEYDSLFKPLTNP</sequence>